<dbReference type="RefSeq" id="WP_118864663.1">
    <property type="nucleotide sequence ID" value="NZ_QWLV01000006.1"/>
</dbReference>
<name>A0A396RRZ0_9SPHN</name>
<evidence type="ECO:0000313" key="2">
    <source>
        <dbReference type="EMBL" id="RHW17083.1"/>
    </source>
</evidence>
<keyword evidence="1" id="KW-0812">Transmembrane</keyword>
<organism evidence="2 3">
    <name type="scientific">Sphingomonas gilva</name>
    <dbReference type="NCBI Taxonomy" id="2305907"/>
    <lineage>
        <taxon>Bacteria</taxon>
        <taxon>Pseudomonadati</taxon>
        <taxon>Pseudomonadota</taxon>
        <taxon>Alphaproteobacteria</taxon>
        <taxon>Sphingomonadales</taxon>
        <taxon>Sphingomonadaceae</taxon>
        <taxon>Sphingomonas</taxon>
    </lineage>
</organism>
<gene>
    <name evidence="2" type="ORF">D1610_12275</name>
</gene>
<evidence type="ECO:0000256" key="1">
    <source>
        <dbReference type="SAM" id="Phobius"/>
    </source>
</evidence>
<dbReference type="InterPro" id="IPR005625">
    <property type="entry name" value="PepSY-ass_TM"/>
</dbReference>
<dbReference type="EMBL" id="QWLV01000006">
    <property type="protein sequence ID" value="RHW17083.1"/>
    <property type="molecule type" value="Genomic_DNA"/>
</dbReference>
<feature type="transmembrane region" description="Helical" evidence="1">
    <location>
        <begin position="12"/>
        <end position="37"/>
    </location>
</feature>
<feature type="transmembrane region" description="Helical" evidence="1">
    <location>
        <begin position="337"/>
        <end position="358"/>
    </location>
</feature>
<dbReference type="PANTHER" id="PTHR34219">
    <property type="entry name" value="IRON-REGULATED INNER MEMBRANE PROTEIN-RELATED"/>
    <property type="match status" value="1"/>
</dbReference>
<dbReference type="Pfam" id="PF03929">
    <property type="entry name" value="PepSY_TM"/>
    <property type="match status" value="1"/>
</dbReference>
<feature type="transmembrane region" description="Helical" evidence="1">
    <location>
        <begin position="138"/>
        <end position="167"/>
    </location>
</feature>
<dbReference type="PANTHER" id="PTHR34219:SF3">
    <property type="entry name" value="BLL7967 PROTEIN"/>
    <property type="match status" value="1"/>
</dbReference>
<keyword evidence="1" id="KW-1133">Transmembrane helix</keyword>
<sequence>MTRRSIKAWYLVHKWTSLICTVFLLLLCITGLPLIFWEEIDHATSYMAEPAAVAPGTPPANLDTLMTAALKEHPGDVPLFLGWDDHAPIVYVNTGPRPDAAVAEMSYTLLDAHTGAVLGKAGLDEGVMMFIFRLHTDLFMGLAGMLFLGAMGLLFAAAIVSGIVVYGPFMRKLDFGTVRKTGSRRLKWLDLHNLIGAITLAWALVVGLTGAINTLALPLQQQWQASAIAEFSAQYQGKPRPERFASIDAAVRAARAAAPGMTPAFVSYPGTGYSGEHHYGVFLHGDTPITERLVKPVLVDVETGEVTAQPAVPWYITTLLLSQPLHFGDYGGLPLKIIWALLDLATIVVLVSGLYLWLRRAGGPADRRVSEILEAGKLARGGA</sequence>
<keyword evidence="1" id="KW-0472">Membrane</keyword>
<comment type="caution">
    <text evidence="2">The sequence shown here is derived from an EMBL/GenBank/DDBJ whole genome shotgun (WGS) entry which is preliminary data.</text>
</comment>
<accession>A0A396RRZ0</accession>
<dbReference type="Proteomes" id="UP000266693">
    <property type="component" value="Unassembled WGS sequence"/>
</dbReference>
<dbReference type="AlphaFoldDB" id="A0A396RRZ0"/>
<proteinExistence type="predicted"/>
<reference evidence="2 3" key="1">
    <citation type="submission" date="2018-08" db="EMBL/GenBank/DDBJ databases">
        <title>The multiple taxonomic identification of Sphingomonas gilva.</title>
        <authorList>
            <person name="Zhu D."/>
            <person name="Zheng S."/>
        </authorList>
    </citation>
    <scope>NUCLEOTIDE SEQUENCE [LARGE SCALE GENOMIC DNA]</scope>
    <source>
        <strain evidence="2 3">ZDH117</strain>
    </source>
</reference>
<feature type="transmembrane region" description="Helical" evidence="1">
    <location>
        <begin position="188"/>
        <end position="212"/>
    </location>
</feature>
<dbReference type="OrthoDB" id="6307929at2"/>
<keyword evidence="3" id="KW-1185">Reference proteome</keyword>
<evidence type="ECO:0000313" key="3">
    <source>
        <dbReference type="Proteomes" id="UP000266693"/>
    </source>
</evidence>
<protein>
    <submittedName>
        <fullName evidence="2">PepSY domain-containing protein</fullName>
    </submittedName>
</protein>